<evidence type="ECO:0000256" key="1">
    <source>
        <dbReference type="ARBA" id="ARBA00004442"/>
    </source>
</evidence>
<dbReference type="STRING" id="572036.SAMN05661099_3029"/>
<dbReference type="CDD" id="cd07185">
    <property type="entry name" value="OmpA_C-like"/>
    <property type="match status" value="1"/>
</dbReference>
<name>A0A1T5EI56_9SPHI</name>
<dbReference type="InterPro" id="IPR050330">
    <property type="entry name" value="Bact_OuterMem_StrucFunc"/>
</dbReference>
<dbReference type="Gene3D" id="3.30.1330.60">
    <property type="entry name" value="OmpA-like domain"/>
    <property type="match status" value="1"/>
</dbReference>
<evidence type="ECO:0000256" key="6">
    <source>
        <dbReference type="SAM" id="SignalP"/>
    </source>
</evidence>
<dbReference type="Proteomes" id="UP000189981">
    <property type="component" value="Unassembled WGS sequence"/>
</dbReference>
<evidence type="ECO:0000256" key="5">
    <source>
        <dbReference type="SAM" id="MobiDB-lite"/>
    </source>
</evidence>
<dbReference type="GO" id="GO:0009279">
    <property type="term" value="C:cell outer membrane"/>
    <property type="evidence" value="ECO:0007669"/>
    <property type="project" value="UniProtKB-SubCell"/>
</dbReference>
<feature type="compositionally biased region" description="Polar residues" evidence="5">
    <location>
        <begin position="177"/>
        <end position="188"/>
    </location>
</feature>
<dbReference type="PROSITE" id="PS51257">
    <property type="entry name" value="PROKAR_LIPOPROTEIN"/>
    <property type="match status" value="1"/>
</dbReference>
<dbReference type="RefSeq" id="WP_079703586.1">
    <property type="nucleotide sequence ID" value="NZ_FUYR01000003.1"/>
</dbReference>
<gene>
    <name evidence="8" type="ORF">SAMN05661099_3029</name>
</gene>
<dbReference type="InterPro" id="IPR028974">
    <property type="entry name" value="TSP_type-3_rpt"/>
</dbReference>
<evidence type="ECO:0000256" key="2">
    <source>
        <dbReference type="ARBA" id="ARBA00023136"/>
    </source>
</evidence>
<dbReference type="InterPro" id="IPR006665">
    <property type="entry name" value="OmpA-like"/>
</dbReference>
<keyword evidence="9" id="KW-1185">Reference proteome</keyword>
<dbReference type="PRINTS" id="PR01021">
    <property type="entry name" value="OMPADOMAIN"/>
</dbReference>
<dbReference type="Pfam" id="PF00691">
    <property type="entry name" value="OmpA"/>
    <property type="match status" value="1"/>
</dbReference>
<dbReference type="PROSITE" id="PS51123">
    <property type="entry name" value="OMPA_2"/>
    <property type="match status" value="1"/>
</dbReference>
<evidence type="ECO:0000313" key="9">
    <source>
        <dbReference type="Proteomes" id="UP000189981"/>
    </source>
</evidence>
<keyword evidence="3" id="KW-0998">Cell outer membrane</keyword>
<dbReference type="Gene3D" id="4.10.1080.10">
    <property type="entry name" value="TSP type-3 repeat"/>
    <property type="match status" value="1"/>
</dbReference>
<dbReference type="InterPro" id="IPR006664">
    <property type="entry name" value="OMP_bac"/>
</dbReference>
<dbReference type="PANTHER" id="PTHR30329:SF21">
    <property type="entry name" value="LIPOPROTEIN YIAD-RELATED"/>
    <property type="match status" value="1"/>
</dbReference>
<dbReference type="OrthoDB" id="9782229at2"/>
<dbReference type="SUPFAM" id="SSF103088">
    <property type="entry name" value="OmpA-like"/>
    <property type="match status" value="1"/>
</dbReference>
<dbReference type="PANTHER" id="PTHR30329">
    <property type="entry name" value="STATOR ELEMENT OF FLAGELLAR MOTOR COMPLEX"/>
    <property type="match status" value="1"/>
</dbReference>
<keyword evidence="2 4" id="KW-0472">Membrane</keyword>
<dbReference type="SUPFAM" id="SSF103647">
    <property type="entry name" value="TSP type-3 repeat"/>
    <property type="match status" value="1"/>
</dbReference>
<feature type="region of interest" description="Disordered" evidence="5">
    <location>
        <begin position="39"/>
        <end position="78"/>
    </location>
</feature>
<feature type="domain" description="OmpA-like" evidence="7">
    <location>
        <begin position="84"/>
        <end position="199"/>
    </location>
</feature>
<reference evidence="9" key="1">
    <citation type="submission" date="2017-02" db="EMBL/GenBank/DDBJ databases">
        <authorList>
            <person name="Varghese N."/>
            <person name="Submissions S."/>
        </authorList>
    </citation>
    <scope>NUCLEOTIDE SEQUENCE [LARGE SCALE GENOMIC DNA]</scope>
    <source>
        <strain evidence="9">DSM 22385</strain>
    </source>
</reference>
<dbReference type="EMBL" id="FUYR01000003">
    <property type="protein sequence ID" value="SKB83596.1"/>
    <property type="molecule type" value="Genomic_DNA"/>
</dbReference>
<feature type="signal peptide" evidence="6">
    <location>
        <begin position="1"/>
        <end position="20"/>
    </location>
</feature>
<protein>
    <submittedName>
        <fullName evidence="8">OmpA-OmpF porin, OOP family</fullName>
    </submittedName>
</protein>
<evidence type="ECO:0000256" key="4">
    <source>
        <dbReference type="PROSITE-ProRule" id="PRU00473"/>
    </source>
</evidence>
<proteinExistence type="predicted"/>
<evidence type="ECO:0000313" key="8">
    <source>
        <dbReference type="EMBL" id="SKB83596.1"/>
    </source>
</evidence>
<dbReference type="GO" id="GO:0005509">
    <property type="term" value="F:calcium ion binding"/>
    <property type="evidence" value="ECO:0007669"/>
    <property type="project" value="InterPro"/>
</dbReference>
<feature type="chain" id="PRO_5013318652" evidence="6">
    <location>
        <begin position="21"/>
        <end position="199"/>
    </location>
</feature>
<evidence type="ECO:0000256" key="3">
    <source>
        <dbReference type="ARBA" id="ARBA00023237"/>
    </source>
</evidence>
<feature type="region of interest" description="Disordered" evidence="5">
    <location>
        <begin position="170"/>
        <end position="199"/>
    </location>
</feature>
<keyword evidence="6" id="KW-0732">Signal</keyword>
<accession>A0A1T5EI56</accession>
<organism evidence="8 9">
    <name type="scientific">Daejeonella lutea</name>
    <dbReference type="NCBI Taxonomy" id="572036"/>
    <lineage>
        <taxon>Bacteria</taxon>
        <taxon>Pseudomonadati</taxon>
        <taxon>Bacteroidota</taxon>
        <taxon>Sphingobacteriia</taxon>
        <taxon>Sphingobacteriales</taxon>
        <taxon>Sphingobacteriaceae</taxon>
        <taxon>Daejeonella</taxon>
    </lineage>
</organism>
<dbReference type="InterPro" id="IPR036737">
    <property type="entry name" value="OmpA-like_sf"/>
</dbReference>
<evidence type="ECO:0000259" key="7">
    <source>
        <dbReference type="PROSITE" id="PS51123"/>
    </source>
</evidence>
<comment type="subcellular location">
    <subcellularLocation>
        <location evidence="1">Cell outer membrane</location>
    </subcellularLocation>
</comment>
<dbReference type="AlphaFoldDB" id="A0A1T5EI56"/>
<sequence length="199" mass="21580">MRTLTNRLSLLTFITVLAFATACKPKKMITQAAPVPVQAPVEEEKPKPAPVAETDSDGDGIADSKDNCPNKAGSADNNGCPEVVAPAPTFNYQNILFEFNSAVLKTSSYSILDEIAREMKKYPDMKFSLNGHSSAEGTETRNLTLSIDRATAVKSYLVSAGINGRNLEAKGFGESKPLNTNNTEAARQQNRRVEIKKDN</sequence>